<dbReference type="GO" id="GO:0005886">
    <property type="term" value="C:plasma membrane"/>
    <property type="evidence" value="ECO:0007669"/>
    <property type="project" value="UniProtKB-SubCell"/>
</dbReference>
<feature type="domain" description="Histidine kinase" evidence="15">
    <location>
        <begin position="262"/>
        <end position="480"/>
    </location>
</feature>
<dbReference type="EC" id="2.7.13.3" evidence="4"/>
<dbReference type="SMART" id="SM00387">
    <property type="entry name" value="HATPase_c"/>
    <property type="match status" value="1"/>
</dbReference>
<dbReference type="InterPro" id="IPR000014">
    <property type="entry name" value="PAS"/>
</dbReference>
<dbReference type="InterPro" id="IPR013767">
    <property type="entry name" value="PAS_fold"/>
</dbReference>
<dbReference type="CDD" id="cd00082">
    <property type="entry name" value="HisKA"/>
    <property type="match status" value="1"/>
</dbReference>
<dbReference type="RefSeq" id="WP_197443686.1">
    <property type="nucleotide sequence ID" value="NZ_CP036275.1"/>
</dbReference>
<dbReference type="InterPro" id="IPR005467">
    <property type="entry name" value="His_kinase_dom"/>
</dbReference>
<evidence type="ECO:0000256" key="14">
    <source>
        <dbReference type="ARBA" id="ARBA00023136"/>
    </source>
</evidence>
<evidence type="ECO:0000256" key="1">
    <source>
        <dbReference type="ARBA" id="ARBA00000085"/>
    </source>
</evidence>
<dbReference type="GO" id="GO:0045121">
    <property type="term" value="C:membrane raft"/>
    <property type="evidence" value="ECO:0007669"/>
    <property type="project" value="UniProtKB-SubCell"/>
</dbReference>
<evidence type="ECO:0000256" key="13">
    <source>
        <dbReference type="ARBA" id="ARBA00023012"/>
    </source>
</evidence>
<dbReference type="InterPro" id="IPR050351">
    <property type="entry name" value="BphY/WalK/GraS-like"/>
</dbReference>
<dbReference type="Gene3D" id="3.30.450.20">
    <property type="entry name" value="PAS domain"/>
    <property type="match status" value="1"/>
</dbReference>
<dbReference type="PANTHER" id="PTHR42878">
    <property type="entry name" value="TWO-COMPONENT HISTIDINE KINASE"/>
    <property type="match status" value="1"/>
</dbReference>
<sequence>MLSGTSPLPQSRWPATQVRRAGAACLLPCLSGMALLNPPEMLQRQLPLAAGALVVLLIGATLYFRRTSAARGDIEQQLRRLGEAPSVGDLPIEPVRGNDPLAAGWNAILERVSGRAALDRLEQRLREAQSGTTGTQLSAVLNSLSDGIAVTDLQGTVTSANSVLGGMLGTNGNVTLKGQSILTLLSECCGPDSASIREKMGRSTRPVVIEARRGEHLADGVLRVARQPVLDGPANVTSYVWSIRDITQQKLADDMRNQFVYTATHELRTPLANIKAYAETLASHTDIDFEQQKQFYNTISAEATRLARFVDELLNVSQMESGALSLMRHETDMLRLIEEVVEHVQPEIRRKSIAFACQTPPKLPKLKVDKDKLTASMVNLLGNAVKYTPAEGQVRLEVEVDDRFMHLHVEDSGIGIADEERARIFDKFFRSSDDRVQEVNGSGLGLAFTQEVARLHGGCVAVTSELNKGSRFTMSVPLDQKTQS</sequence>
<evidence type="ECO:0000256" key="12">
    <source>
        <dbReference type="ARBA" id="ARBA00022989"/>
    </source>
</evidence>
<comment type="catalytic activity">
    <reaction evidence="1">
        <text>ATP + protein L-histidine = ADP + protein N-phospho-L-histidine.</text>
        <dbReference type="EC" id="2.7.13.3"/>
    </reaction>
</comment>
<gene>
    <name evidence="16" type="primary">yycG</name>
    <name evidence="16" type="ORF">Mal4_44900</name>
</gene>
<keyword evidence="9" id="KW-0547">Nucleotide-binding</keyword>
<evidence type="ECO:0000313" key="16">
    <source>
        <dbReference type="EMBL" id="QDU40135.1"/>
    </source>
</evidence>
<keyword evidence="11" id="KW-0067">ATP-binding</keyword>
<dbReference type="InterPro" id="IPR036890">
    <property type="entry name" value="HATPase_C_sf"/>
</dbReference>
<dbReference type="SUPFAM" id="SSF55785">
    <property type="entry name" value="PYP-like sensor domain (PAS domain)"/>
    <property type="match status" value="1"/>
</dbReference>
<evidence type="ECO:0000256" key="11">
    <source>
        <dbReference type="ARBA" id="ARBA00022840"/>
    </source>
</evidence>
<evidence type="ECO:0000256" key="9">
    <source>
        <dbReference type="ARBA" id="ARBA00022741"/>
    </source>
</evidence>
<keyword evidence="10 16" id="KW-0418">Kinase</keyword>
<protein>
    <recommendedName>
        <fullName evidence="4">histidine kinase</fullName>
        <ecNumber evidence="4">2.7.13.3</ecNumber>
    </recommendedName>
</protein>
<dbReference type="GO" id="GO:0000155">
    <property type="term" value="F:phosphorelay sensor kinase activity"/>
    <property type="evidence" value="ECO:0007669"/>
    <property type="project" value="InterPro"/>
</dbReference>
<dbReference type="GO" id="GO:0006355">
    <property type="term" value="P:regulation of DNA-templated transcription"/>
    <property type="evidence" value="ECO:0007669"/>
    <property type="project" value="InterPro"/>
</dbReference>
<keyword evidence="17" id="KW-1185">Reference proteome</keyword>
<evidence type="ECO:0000256" key="8">
    <source>
        <dbReference type="ARBA" id="ARBA00022692"/>
    </source>
</evidence>
<keyword evidence="6" id="KW-0597">Phosphoprotein</keyword>
<dbReference type="InterPro" id="IPR004358">
    <property type="entry name" value="Sig_transdc_His_kin-like_C"/>
</dbReference>
<dbReference type="PROSITE" id="PS50109">
    <property type="entry name" value="HIS_KIN"/>
    <property type="match status" value="1"/>
</dbReference>
<evidence type="ECO:0000256" key="6">
    <source>
        <dbReference type="ARBA" id="ARBA00022553"/>
    </source>
</evidence>
<dbReference type="Gene3D" id="3.30.565.10">
    <property type="entry name" value="Histidine kinase-like ATPase, C-terminal domain"/>
    <property type="match status" value="1"/>
</dbReference>
<proteinExistence type="predicted"/>
<evidence type="ECO:0000256" key="3">
    <source>
        <dbReference type="ARBA" id="ARBA00004314"/>
    </source>
</evidence>
<dbReference type="PANTHER" id="PTHR42878:SF7">
    <property type="entry name" value="SENSOR HISTIDINE KINASE GLRK"/>
    <property type="match status" value="1"/>
</dbReference>
<evidence type="ECO:0000259" key="15">
    <source>
        <dbReference type="PROSITE" id="PS50109"/>
    </source>
</evidence>
<dbReference type="CDD" id="cd00075">
    <property type="entry name" value="HATPase"/>
    <property type="match status" value="1"/>
</dbReference>
<keyword evidence="13" id="KW-0902">Two-component regulatory system</keyword>
<dbReference type="Pfam" id="PF00989">
    <property type="entry name" value="PAS"/>
    <property type="match status" value="1"/>
</dbReference>
<dbReference type="Pfam" id="PF00512">
    <property type="entry name" value="HisKA"/>
    <property type="match status" value="1"/>
</dbReference>
<keyword evidence="8" id="KW-0812">Transmembrane</keyword>
<dbReference type="KEGG" id="mri:Mal4_44900"/>
<organism evidence="16 17">
    <name type="scientific">Maioricimonas rarisocia</name>
    <dbReference type="NCBI Taxonomy" id="2528026"/>
    <lineage>
        <taxon>Bacteria</taxon>
        <taxon>Pseudomonadati</taxon>
        <taxon>Planctomycetota</taxon>
        <taxon>Planctomycetia</taxon>
        <taxon>Planctomycetales</taxon>
        <taxon>Planctomycetaceae</taxon>
        <taxon>Maioricimonas</taxon>
    </lineage>
</organism>
<keyword evidence="7 16" id="KW-0808">Transferase</keyword>
<dbReference type="Pfam" id="PF02518">
    <property type="entry name" value="HATPase_c"/>
    <property type="match status" value="1"/>
</dbReference>
<evidence type="ECO:0000256" key="2">
    <source>
        <dbReference type="ARBA" id="ARBA00004236"/>
    </source>
</evidence>
<dbReference type="GO" id="GO:0000156">
    <property type="term" value="F:phosphorelay response regulator activity"/>
    <property type="evidence" value="ECO:0007669"/>
    <property type="project" value="TreeGrafter"/>
</dbReference>
<keyword evidence="14" id="KW-0472">Membrane</keyword>
<dbReference type="FunFam" id="3.30.565.10:FF:000023">
    <property type="entry name" value="PAS domain-containing sensor histidine kinase"/>
    <property type="match status" value="1"/>
</dbReference>
<dbReference type="InterPro" id="IPR036097">
    <property type="entry name" value="HisK_dim/P_sf"/>
</dbReference>
<dbReference type="InterPro" id="IPR003594">
    <property type="entry name" value="HATPase_dom"/>
</dbReference>
<dbReference type="FunFam" id="1.10.287.130:FF:000001">
    <property type="entry name" value="Two-component sensor histidine kinase"/>
    <property type="match status" value="1"/>
</dbReference>
<evidence type="ECO:0000256" key="7">
    <source>
        <dbReference type="ARBA" id="ARBA00022679"/>
    </source>
</evidence>
<name>A0A517ZCF1_9PLAN</name>
<keyword evidence="12" id="KW-1133">Transmembrane helix</keyword>
<dbReference type="SUPFAM" id="SSF47384">
    <property type="entry name" value="Homodimeric domain of signal transducing histidine kinase"/>
    <property type="match status" value="1"/>
</dbReference>
<dbReference type="PRINTS" id="PR00344">
    <property type="entry name" value="BCTRLSENSOR"/>
</dbReference>
<dbReference type="AlphaFoldDB" id="A0A517ZCF1"/>
<accession>A0A517ZCF1</accession>
<dbReference type="GO" id="GO:0005524">
    <property type="term" value="F:ATP binding"/>
    <property type="evidence" value="ECO:0007669"/>
    <property type="project" value="UniProtKB-KW"/>
</dbReference>
<dbReference type="SUPFAM" id="SSF55874">
    <property type="entry name" value="ATPase domain of HSP90 chaperone/DNA topoisomerase II/histidine kinase"/>
    <property type="match status" value="1"/>
</dbReference>
<dbReference type="EMBL" id="CP036275">
    <property type="protein sequence ID" value="QDU40135.1"/>
    <property type="molecule type" value="Genomic_DNA"/>
</dbReference>
<dbReference type="GO" id="GO:0030295">
    <property type="term" value="F:protein kinase activator activity"/>
    <property type="evidence" value="ECO:0007669"/>
    <property type="project" value="TreeGrafter"/>
</dbReference>
<reference evidence="16 17" key="1">
    <citation type="submission" date="2019-02" db="EMBL/GenBank/DDBJ databases">
        <title>Deep-cultivation of Planctomycetes and their phenomic and genomic characterization uncovers novel biology.</title>
        <authorList>
            <person name="Wiegand S."/>
            <person name="Jogler M."/>
            <person name="Boedeker C."/>
            <person name="Pinto D."/>
            <person name="Vollmers J."/>
            <person name="Rivas-Marin E."/>
            <person name="Kohn T."/>
            <person name="Peeters S.H."/>
            <person name="Heuer A."/>
            <person name="Rast P."/>
            <person name="Oberbeckmann S."/>
            <person name="Bunk B."/>
            <person name="Jeske O."/>
            <person name="Meyerdierks A."/>
            <person name="Storesund J.E."/>
            <person name="Kallscheuer N."/>
            <person name="Luecker S."/>
            <person name="Lage O.M."/>
            <person name="Pohl T."/>
            <person name="Merkel B.J."/>
            <person name="Hornburger P."/>
            <person name="Mueller R.-W."/>
            <person name="Bruemmer F."/>
            <person name="Labrenz M."/>
            <person name="Spormann A.M."/>
            <person name="Op den Camp H."/>
            <person name="Overmann J."/>
            <person name="Amann R."/>
            <person name="Jetten M.S.M."/>
            <person name="Mascher T."/>
            <person name="Medema M.H."/>
            <person name="Devos D.P."/>
            <person name="Kaster A.-K."/>
            <person name="Ovreas L."/>
            <person name="Rohde M."/>
            <person name="Galperin M.Y."/>
            <person name="Jogler C."/>
        </authorList>
    </citation>
    <scope>NUCLEOTIDE SEQUENCE [LARGE SCALE GENOMIC DNA]</scope>
    <source>
        <strain evidence="16 17">Mal4</strain>
    </source>
</reference>
<dbReference type="Proteomes" id="UP000320496">
    <property type="component" value="Chromosome"/>
</dbReference>
<dbReference type="SMART" id="SM00388">
    <property type="entry name" value="HisKA"/>
    <property type="match status" value="1"/>
</dbReference>
<dbReference type="InterPro" id="IPR035965">
    <property type="entry name" value="PAS-like_dom_sf"/>
</dbReference>
<evidence type="ECO:0000256" key="10">
    <source>
        <dbReference type="ARBA" id="ARBA00022777"/>
    </source>
</evidence>
<evidence type="ECO:0000256" key="5">
    <source>
        <dbReference type="ARBA" id="ARBA00022475"/>
    </source>
</evidence>
<evidence type="ECO:0000313" key="17">
    <source>
        <dbReference type="Proteomes" id="UP000320496"/>
    </source>
</evidence>
<dbReference type="Gene3D" id="1.10.287.130">
    <property type="match status" value="1"/>
</dbReference>
<dbReference type="GO" id="GO:0007234">
    <property type="term" value="P:osmosensory signaling via phosphorelay pathway"/>
    <property type="evidence" value="ECO:0007669"/>
    <property type="project" value="TreeGrafter"/>
</dbReference>
<dbReference type="CDD" id="cd00130">
    <property type="entry name" value="PAS"/>
    <property type="match status" value="1"/>
</dbReference>
<comment type="subcellular location">
    <subcellularLocation>
        <location evidence="2">Cell membrane</location>
    </subcellularLocation>
    <subcellularLocation>
        <location evidence="3">Membrane raft</location>
        <topology evidence="3">Multi-pass membrane protein</topology>
    </subcellularLocation>
</comment>
<evidence type="ECO:0000256" key="4">
    <source>
        <dbReference type="ARBA" id="ARBA00012438"/>
    </source>
</evidence>
<dbReference type="InterPro" id="IPR003661">
    <property type="entry name" value="HisK_dim/P_dom"/>
</dbReference>
<keyword evidence="5" id="KW-1003">Cell membrane</keyword>